<sequence length="486" mass="57219">MIDKIFCISLRNNKIRRELMKNQLEELFPNKYQIMDAVTCENNLVLSTFNNLTLKSSNIEALSQIAICYSHLNCLKEIVENKLIYGAIIEDDIRIKPDINVKLKEYFDNSPDIRNIMKNEPCIIHLCGPYNYIQTVNKFRERGDEIIINICFYIINYRMAEILINNFFPVKWQFDTYVSKMIREMNLKEYTACPILAWDLSSTLYSNFWSKEDCLLRKSLFSTSKINKINYSLMKSNICFDNDDLLFESFLYKNILNNCEKRFQFTNQDEIHYLPFLSALSNVNNKTIISGQGIYSLEDEIINPLIILFVRGPLTRNKFQEKNVPCPEVYIEPLIIYSLIDKFKITKNIGNKIIFLLNFDVNMNADIDKTKIINVSKSDFQSIIKYIKNNDIIISNIYEILVLSTCYQKTTIPVRKEKDFDLRFLDYLLGYKSIINTYSISELNFLKLDDIINNSITNKTISYPQIDYKELIYKQKKVINCISYLK</sequence>
<dbReference type="EMBL" id="KY684083">
    <property type="protein sequence ID" value="ARF08856.1"/>
    <property type="molecule type" value="Genomic_DNA"/>
</dbReference>
<gene>
    <name evidence="2" type="ORF">Catovirus_1_906</name>
</gene>
<evidence type="ECO:0000313" key="2">
    <source>
        <dbReference type="EMBL" id="ARF08856.1"/>
    </source>
</evidence>
<feature type="domain" description="Glycosyl transferase family 25" evidence="1">
    <location>
        <begin position="3"/>
        <end position="120"/>
    </location>
</feature>
<proteinExistence type="predicted"/>
<dbReference type="GO" id="GO:0016740">
    <property type="term" value="F:transferase activity"/>
    <property type="evidence" value="ECO:0007669"/>
    <property type="project" value="UniProtKB-KW"/>
</dbReference>
<name>A0A1V0SAX9_9VIRU</name>
<dbReference type="Pfam" id="PF01755">
    <property type="entry name" value="Glyco_transf_25"/>
    <property type="match status" value="1"/>
</dbReference>
<organism evidence="2">
    <name type="scientific">Catovirus CTV1</name>
    <dbReference type="NCBI Taxonomy" id="1977631"/>
    <lineage>
        <taxon>Viruses</taxon>
        <taxon>Varidnaviria</taxon>
        <taxon>Bamfordvirae</taxon>
        <taxon>Nucleocytoviricota</taxon>
        <taxon>Megaviricetes</taxon>
        <taxon>Imitervirales</taxon>
        <taxon>Mimiviridae</taxon>
        <taxon>Klosneuvirinae</taxon>
        <taxon>Catovirus</taxon>
    </lineage>
</organism>
<dbReference type="InterPro" id="IPR002654">
    <property type="entry name" value="Glyco_trans_25"/>
</dbReference>
<protein>
    <submittedName>
        <fullName evidence="2">Glycosyltransferase family 25</fullName>
    </submittedName>
</protein>
<reference evidence="2" key="1">
    <citation type="journal article" date="2017" name="Science">
        <title>Giant viruses with an expanded complement of translation system components.</title>
        <authorList>
            <person name="Schulz F."/>
            <person name="Yutin N."/>
            <person name="Ivanova N.N."/>
            <person name="Ortega D.R."/>
            <person name="Lee T.K."/>
            <person name="Vierheilig J."/>
            <person name="Daims H."/>
            <person name="Horn M."/>
            <person name="Wagner M."/>
            <person name="Jensen G.J."/>
            <person name="Kyrpides N.C."/>
            <person name="Koonin E.V."/>
            <person name="Woyke T."/>
        </authorList>
    </citation>
    <scope>NUCLEOTIDE SEQUENCE</scope>
    <source>
        <strain evidence="2">CTV1</strain>
    </source>
</reference>
<accession>A0A1V0SAX9</accession>
<keyword evidence="2" id="KW-0808">Transferase</keyword>
<evidence type="ECO:0000259" key="1">
    <source>
        <dbReference type="Pfam" id="PF01755"/>
    </source>
</evidence>